<name>A0ABX7WWM3_9GAMM</name>
<reference evidence="1 2" key="1">
    <citation type="submission" date="2021-04" db="EMBL/GenBank/DDBJ databases">
        <title>Genomics, taxonomy and metabolism of representatives of sulfur bacteria of the genus Thiothrix: Thiothrix fructosivorans QT, Thiothrix unzii A1T and three new species, Thiothrix subterranea sp. nov., Thiothrix litoralis sp. nov. and 'Candidatus Thiothrix anitrata' sp. nov.</title>
        <authorList>
            <person name="Ravin N.V."/>
            <person name="Smolyakov D."/>
            <person name="Rudenko T.S."/>
            <person name="Mardanov A.V."/>
            <person name="Beletsky A.V."/>
            <person name="Markov N.D."/>
            <person name="Fomenkov A.I."/>
            <person name="Roberts R.J."/>
            <person name="Karnachuk O.V."/>
            <person name="Novikov A."/>
            <person name="Grabovich M.Y."/>
        </authorList>
    </citation>
    <scope>NUCLEOTIDE SEQUENCE [LARGE SCALE GENOMIC DNA]</scope>
    <source>
        <strain evidence="1 2">AS</strain>
    </source>
</reference>
<sequence>MVTAEVIYEKAKLLDSITLQEVADFLDFVAYKRKADFQKLLEEKRQYFPETKLKLPRQKPAYTTKTLTLEDMDAAIEEQAGLHK</sequence>
<evidence type="ECO:0000313" key="2">
    <source>
        <dbReference type="Proteomes" id="UP000672039"/>
    </source>
</evidence>
<dbReference type="EMBL" id="CP072801">
    <property type="protein sequence ID" value="QTR47686.1"/>
    <property type="molecule type" value="Genomic_DNA"/>
</dbReference>
<evidence type="ECO:0000313" key="1">
    <source>
        <dbReference type="EMBL" id="QTR47686.1"/>
    </source>
</evidence>
<organism evidence="1 2">
    <name type="scientific">Thiothrix litoralis</name>
    <dbReference type="NCBI Taxonomy" id="2891210"/>
    <lineage>
        <taxon>Bacteria</taxon>
        <taxon>Pseudomonadati</taxon>
        <taxon>Pseudomonadota</taxon>
        <taxon>Gammaproteobacteria</taxon>
        <taxon>Thiotrichales</taxon>
        <taxon>Thiotrichaceae</taxon>
        <taxon>Thiothrix</taxon>
    </lineage>
</organism>
<keyword evidence="2" id="KW-1185">Reference proteome</keyword>
<gene>
    <name evidence="1" type="ORF">J9253_07140</name>
</gene>
<proteinExistence type="predicted"/>
<evidence type="ECO:0008006" key="3">
    <source>
        <dbReference type="Google" id="ProtNLM"/>
    </source>
</evidence>
<accession>A0ABX7WWM3</accession>
<dbReference type="RefSeq" id="WP_210223934.1">
    <property type="nucleotide sequence ID" value="NZ_CP072801.1"/>
</dbReference>
<dbReference type="Proteomes" id="UP000672039">
    <property type="component" value="Chromosome"/>
</dbReference>
<protein>
    <recommendedName>
        <fullName evidence="3">DUF2281 domain-containing protein</fullName>
    </recommendedName>
</protein>